<reference evidence="1 2" key="1">
    <citation type="journal article" date="2015" name="Genome Announc.">
        <title>Expanding the biotechnology potential of lactobacilli through comparative genomics of 213 strains and associated genera.</title>
        <authorList>
            <person name="Sun Z."/>
            <person name="Harris H.M."/>
            <person name="McCann A."/>
            <person name="Guo C."/>
            <person name="Argimon S."/>
            <person name="Zhang W."/>
            <person name="Yang X."/>
            <person name="Jeffery I.B."/>
            <person name="Cooney J.C."/>
            <person name="Kagawa T.F."/>
            <person name="Liu W."/>
            <person name="Song Y."/>
            <person name="Salvetti E."/>
            <person name="Wrobel A."/>
            <person name="Rasinkangas P."/>
            <person name="Parkhill J."/>
            <person name="Rea M.C."/>
            <person name="O'Sullivan O."/>
            <person name="Ritari J."/>
            <person name="Douillard F.P."/>
            <person name="Paul Ross R."/>
            <person name="Yang R."/>
            <person name="Briner A.E."/>
            <person name="Felis G.E."/>
            <person name="de Vos W.M."/>
            <person name="Barrangou R."/>
            <person name="Klaenhammer T.R."/>
            <person name="Caufield P.W."/>
            <person name="Cui Y."/>
            <person name="Zhang H."/>
            <person name="O'Toole P.W."/>
        </authorList>
    </citation>
    <scope>NUCLEOTIDE SEQUENCE [LARGE SCALE GENOMIC DNA]</scope>
    <source>
        <strain evidence="1 2">DSM 15946</strain>
    </source>
</reference>
<dbReference type="Proteomes" id="UP000050816">
    <property type="component" value="Unassembled WGS sequence"/>
</dbReference>
<proteinExistence type="predicted"/>
<dbReference type="Pfam" id="PF13479">
    <property type="entry name" value="AAA_24"/>
    <property type="match status" value="1"/>
</dbReference>
<gene>
    <name evidence="1" type="ORF">FC43_GL002002</name>
</gene>
<organism evidence="1 2">
    <name type="scientific">Limosilactobacillus ingluviei DSM 15946</name>
    <dbReference type="NCBI Taxonomy" id="1423760"/>
    <lineage>
        <taxon>Bacteria</taxon>
        <taxon>Bacillati</taxon>
        <taxon>Bacillota</taxon>
        <taxon>Bacilli</taxon>
        <taxon>Lactobacillales</taxon>
        <taxon>Lactobacillaceae</taxon>
        <taxon>Limosilactobacillus</taxon>
    </lineage>
</organism>
<dbReference type="EMBL" id="AZFK01000005">
    <property type="protein sequence ID" value="KRL92348.1"/>
    <property type="molecule type" value="Genomic_DNA"/>
</dbReference>
<protein>
    <submittedName>
        <fullName evidence="1">Nucleoside triphosphate binding motif protein</fullName>
    </submittedName>
</protein>
<dbReference type="InterPro" id="IPR006505">
    <property type="entry name" value="Phage_nucleotide-bp"/>
</dbReference>
<sequence>MPSVDVEKLSRYGDWRILIYGQQGRGKTSIAANLSGKTYVLAFSKSYKVLAGKVAGAWQVNARTPIEDLEEWTRSFDPSQYDNLVLDDISNFSNIWLQERGRESKNGISNEIQHFAQWKNYFLRFIEWIFDMPLNVYVTAWESTTSIILPSGQQFNQFSPDLRDSVRNVVMGLCDVVGRLIVKAEDGSRYIVLEGDNSMYAKNRLDHRKVCKVEDLFKFEGEDSV</sequence>
<accession>A0A0R1UFY7</accession>
<evidence type="ECO:0000313" key="2">
    <source>
        <dbReference type="Proteomes" id="UP000050816"/>
    </source>
</evidence>
<evidence type="ECO:0000313" key="1">
    <source>
        <dbReference type="EMBL" id="KRL92348.1"/>
    </source>
</evidence>
<dbReference type="PATRIC" id="fig|1423760.3.peg.2101"/>
<dbReference type="RefSeq" id="WP_056953427.1">
    <property type="nucleotide sequence ID" value="NZ_AZFK01000005.1"/>
</dbReference>
<comment type="caution">
    <text evidence="1">The sequence shown here is derived from an EMBL/GenBank/DDBJ whole genome shotgun (WGS) entry which is preliminary data.</text>
</comment>
<name>A0A0R1UFY7_9LACO</name>
<dbReference type="AlphaFoldDB" id="A0A0R1UFY7"/>
<dbReference type="NCBIfam" id="TIGR01618">
    <property type="entry name" value="phage_P_loop"/>
    <property type="match status" value="1"/>
</dbReference>